<name>A0ABV3Z3L7_9PROT</name>
<reference evidence="1 2" key="1">
    <citation type="submission" date="2024-05" db="EMBL/GenBank/DDBJ databases">
        <title>Three bacterial strains, DH-69, EH-24, and ECK-19 isolated from coastal sediments.</title>
        <authorList>
            <person name="Ye Y.-Q."/>
            <person name="Du Z.-J."/>
        </authorList>
    </citation>
    <scope>NUCLEOTIDE SEQUENCE [LARGE SCALE GENOMIC DNA]</scope>
    <source>
        <strain evidence="1 2">ECK-19</strain>
    </source>
</reference>
<keyword evidence="2" id="KW-1185">Reference proteome</keyword>
<protein>
    <submittedName>
        <fullName evidence="1">Uncharacterized protein</fullName>
    </submittedName>
</protein>
<gene>
    <name evidence="1" type="ORF">ABFZ84_07515</name>
</gene>
<dbReference type="Proteomes" id="UP001560685">
    <property type="component" value="Unassembled WGS sequence"/>
</dbReference>
<sequence>MLSEKSKIELNIVTMDDVRLYAENRLPSCRREIVEQTLIEDDRVRDFVEAKSDGPEKPAEETMSQLKASLGACDDSISCYRSLANSEVPAKVSEFAQSRVWARRRLLDRLVALTGVTEAHEGGTKATAFQNNETSEKIASVVRADLGLMIKLRSAFDSAKAPLWKARIASWISDVDNDRLRISWLSSAVV</sequence>
<evidence type="ECO:0000313" key="2">
    <source>
        <dbReference type="Proteomes" id="UP001560685"/>
    </source>
</evidence>
<evidence type="ECO:0000313" key="1">
    <source>
        <dbReference type="EMBL" id="MEX6633396.1"/>
    </source>
</evidence>
<accession>A0ABV3Z3L7</accession>
<dbReference type="RefSeq" id="WP_369313353.1">
    <property type="nucleotide sequence ID" value="NZ_JBEHZE010000001.1"/>
</dbReference>
<comment type="caution">
    <text evidence="1">The sequence shown here is derived from an EMBL/GenBank/DDBJ whole genome shotgun (WGS) entry which is preliminary data.</text>
</comment>
<proteinExistence type="predicted"/>
<dbReference type="EMBL" id="JBEHZE010000001">
    <property type="protein sequence ID" value="MEX6633396.1"/>
    <property type="molecule type" value="Genomic_DNA"/>
</dbReference>
<organism evidence="1 2">
    <name type="scientific">Hyphococcus lacteus</name>
    <dbReference type="NCBI Taxonomy" id="3143536"/>
    <lineage>
        <taxon>Bacteria</taxon>
        <taxon>Pseudomonadati</taxon>
        <taxon>Pseudomonadota</taxon>
        <taxon>Alphaproteobacteria</taxon>
        <taxon>Parvularculales</taxon>
        <taxon>Parvularculaceae</taxon>
        <taxon>Hyphococcus</taxon>
    </lineage>
</organism>